<organism evidence="1 2">
    <name type="scientific">Pseudooceanicola algae</name>
    <dbReference type="NCBI Taxonomy" id="1537215"/>
    <lineage>
        <taxon>Bacteria</taxon>
        <taxon>Pseudomonadati</taxon>
        <taxon>Pseudomonadota</taxon>
        <taxon>Alphaproteobacteria</taxon>
        <taxon>Rhodobacterales</taxon>
        <taxon>Paracoccaceae</taxon>
        <taxon>Pseudooceanicola</taxon>
    </lineage>
</organism>
<dbReference type="KEGG" id="palw:PSAL_013450"/>
<dbReference type="EMBL" id="CP060436">
    <property type="protein sequence ID" value="QPM90111.1"/>
    <property type="molecule type" value="Genomic_DNA"/>
</dbReference>
<sequence>MSFQAFIPAALEPALTEVVSVMALAVIGWMAARFQKWTGVQIEEKHQRALHTALMTGIRAALECGRVDKDALVAAAVAHAERSVPDALKALKPDPGALASIAAAKVAEVLDAGA</sequence>
<evidence type="ECO:0000313" key="1">
    <source>
        <dbReference type="EMBL" id="QPM90111.1"/>
    </source>
</evidence>
<keyword evidence="2" id="KW-1185">Reference proteome</keyword>
<proteinExistence type="predicted"/>
<name>A0A418SBW5_9RHOB</name>
<protein>
    <submittedName>
        <fullName evidence="1">Uncharacterized protein</fullName>
    </submittedName>
</protein>
<reference evidence="1 2" key="1">
    <citation type="submission" date="2020-08" db="EMBL/GenBank/DDBJ databases">
        <title>Genome sequence of Rhodobacteraceae bacterium Lw-13e.</title>
        <authorList>
            <person name="Poehlein A."/>
            <person name="Wolter L."/>
            <person name="Daniel R."/>
            <person name="Brinkhoff T."/>
        </authorList>
    </citation>
    <scope>NUCLEOTIDE SEQUENCE [LARGE SCALE GENOMIC DNA]</scope>
    <source>
        <strain evidence="1 2">Lw-13e</strain>
    </source>
</reference>
<evidence type="ECO:0000313" key="2">
    <source>
        <dbReference type="Proteomes" id="UP000283786"/>
    </source>
</evidence>
<dbReference type="Proteomes" id="UP000283786">
    <property type="component" value="Chromosome"/>
</dbReference>
<dbReference type="OrthoDB" id="7775871at2"/>
<dbReference type="RefSeq" id="WP_119840824.1">
    <property type="nucleotide sequence ID" value="NZ_CP060436.1"/>
</dbReference>
<gene>
    <name evidence="1" type="ORF">PSAL_013450</name>
</gene>
<dbReference type="AlphaFoldDB" id="A0A418SBW5"/>
<accession>A0A418SBW5</accession>